<evidence type="ECO:0000313" key="3">
    <source>
        <dbReference type="Proteomes" id="UP000091956"/>
    </source>
</evidence>
<evidence type="ECO:0000313" key="2">
    <source>
        <dbReference type="EMBL" id="OBU00166.1"/>
    </source>
</evidence>
<proteinExistence type="predicted"/>
<keyword evidence="3" id="KW-1185">Reference proteome</keyword>
<dbReference type="Proteomes" id="UP000091956">
    <property type="component" value="Unassembled WGS sequence"/>
</dbReference>
<reference evidence="2 3" key="1">
    <citation type="submission" date="2016-03" db="EMBL/GenBank/DDBJ databases">
        <title>Comparative genomics of Pseudogymnoascus destructans, the fungus causing white-nose syndrome of bats.</title>
        <authorList>
            <person name="Palmer J.M."/>
            <person name="Drees K.P."/>
            <person name="Foster J.T."/>
            <person name="Lindner D.L."/>
        </authorList>
    </citation>
    <scope>NUCLEOTIDE SEQUENCE [LARGE SCALE GENOMIC DNA]</scope>
    <source>
        <strain evidence="2 3">UAMH 10579</strain>
    </source>
</reference>
<gene>
    <name evidence="2" type="ORF">VE01_01729</name>
</gene>
<protein>
    <submittedName>
        <fullName evidence="2">Uncharacterized protein</fullName>
    </submittedName>
</protein>
<dbReference type="OrthoDB" id="536881at2759"/>
<accession>A0A1B8GWF8</accession>
<feature type="chain" id="PRO_5008609081" evidence="1">
    <location>
        <begin position="19"/>
        <end position="299"/>
    </location>
</feature>
<dbReference type="AlphaFoldDB" id="A0A1B8GWF8"/>
<dbReference type="GeneID" id="28835115"/>
<sequence length="299" mass="31825">MRLPGFLVNVSIVTLAAALTPYDSKECSAAGSIQFNELIPEDVFVRCAETTYECNSTIHGGKWFKINSTNEPVPADCKKDLYNLQTAAAFSGPLAMPGLTELTSIAFRGGYVKDESTGEFTIEATRISTIDLPDLVNITRWGFVIDNTASISSLNVPKLKHVATILQLNFTGGPALNLSFPSLIDVGVGIQLHGEIDALDLPALNSTGIWIEAKAFDLPYENRTGYSISVNSTGNLDCNAFAASVVNATNYDGLGVTCNSKKGSVTLKQVKPPEDTSAASKIRGGFLGSVALLAFMFAL</sequence>
<organism evidence="2 3">
    <name type="scientific">Pseudogymnoascus verrucosus</name>
    <dbReference type="NCBI Taxonomy" id="342668"/>
    <lineage>
        <taxon>Eukaryota</taxon>
        <taxon>Fungi</taxon>
        <taxon>Dikarya</taxon>
        <taxon>Ascomycota</taxon>
        <taxon>Pezizomycotina</taxon>
        <taxon>Leotiomycetes</taxon>
        <taxon>Thelebolales</taxon>
        <taxon>Thelebolaceae</taxon>
        <taxon>Pseudogymnoascus</taxon>
    </lineage>
</organism>
<keyword evidence="1" id="KW-0732">Signal</keyword>
<evidence type="ECO:0000256" key="1">
    <source>
        <dbReference type="SAM" id="SignalP"/>
    </source>
</evidence>
<feature type="signal peptide" evidence="1">
    <location>
        <begin position="1"/>
        <end position="18"/>
    </location>
</feature>
<reference evidence="3" key="2">
    <citation type="journal article" date="2018" name="Nat. Commun.">
        <title>Extreme sensitivity to ultraviolet light in the fungal pathogen causing white-nose syndrome of bats.</title>
        <authorList>
            <person name="Palmer J.M."/>
            <person name="Drees K.P."/>
            <person name="Foster J.T."/>
            <person name="Lindner D.L."/>
        </authorList>
    </citation>
    <scope>NUCLEOTIDE SEQUENCE [LARGE SCALE GENOMIC DNA]</scope>
    <source>
        <strain evidence="3">UAMH 10579</strain>
    </source>
</reference>
<dbReference type="RefSeq" id="XP_018133898.1">
    <property type="nucleotide sequence ID" value="XM_018271247.2"/>
</dbReference>
<name>A0A1B8GWF8_9PEZI</name>
<dbReference type="EMBL" id="KV460210">
    <property type="protein sequence ID" value="OBU00166.1"/>
    <property type="molecule type" value="Genomic_DNA"/>
</dbReference>